<keyword evidence="5 8" id="KW-0479">Metal-binding</keyword>
<evidence type="ECO:0000313" key="12">
    <source>
        <dbReference type="Proteomes" id="UP000242881"/>
    </source>
</evidence>
<name>A0A2J6WQW7_9BACT</name>
<evidence type="ECO:0000259" key="10">
    <source>
        <dbReference type="Pfam" id="PF02542"/>
    </source>
</evidence>
<keyword evidence="7 8" id="KW-0456">Lyase</keyword>
<evidence type="ECO:0000256" key="5">
    <source>
        <dbReference type="ARBA" id="ARBA00022723"/>
    </source>
</evidence>
<feature type="site" description="Transition state stabilizer" evidence="8">
    <location>
        <position position="135"/>
    </location>
</feature>
<feature type="binding site" evidence="8">
    <location>
        <begin position="63"/>
        <end position="67"/>
    </location>
    <ligand>
        <name>4-CDP-2-C-methyl-D-erythritol 2-phosphate</name>
        <dbReference type="ChEBI" id="CHEBI:57919"/>
    </ligand>
</feature>
<comment type="caution">
    <text evidence="11">The sequence shown here is derived from an EMBL/GenBank/DDBJ whole genome shotgun (WGS) entry which is preliminary data.</text>
</comment>
<dbReference type="EMBL" id="PNIN01000017">
    <property type="protein sequence ID" value="PMP72791.1"/>
    <property type="molecule type" value="Genomic_DNA"/>
</dbReference>
<evidence type="ECO:0000256" key="1">
    <source>
        <dbReference type="ARBA" id="ARBA00000200"/>
    </source>
</evidence>
<dbReference type="PANTHER" id="PTHR43181:SF1">
    <property type="entry name" value="2-C-METHYL-D-ERYTHRITOL 2,4-CYCLODIPHOSPHATE SYNTHASE, CHLOROPLASTIC"/>
    <property type="match status" value="1"/>
</dbReference>
<dbReference type="InterPro" id="IPR003526">
    <property type="entry name" value="MECDP_synthase"/>
</dbReference>
<comment type="pathway">
    <text evidence="2 8">Isoprenoid biosynthesis; isopentenyl diphosphate biosynthesis via DXP pathway; isopentenyl diphosphate from 1-deoxy-D-xylulose 5-phosphate: step 4/6.</text>
</comment>
<dbReference type="CDD" id="cd00554">
    <property type="entry name" value="MECDP_synthase"/>
    <property type="match status" value="1"/>
</dbReference>
<evidence type="ECO:0000256" key="9">
    <source>
        <dbReference type="RuleBase" id="RU004395"/>
    </source>
</evidence>
<evidence type="ECO:0000256" key="3">
    <source>
        <dbReference type="ARBA" id="ARBA00008480"/>
    </source>
</evidence>
<feature type="binding site" evidence="8">
    <location>
        <position position="144"/>
    </location>
    <ligand>
        <name>4-CDP-2-C-methyl-D-erythritol 2-phosphate</name>
        <dbReference type="ChEBI" id="CHEBI:57919"/>
    </ligand>
</feature>
<feature type="binding site" evidence="8">
    <location>
        <position position="12"/>
    </location>
    <ligand>
        <name>a divalent metal cation</name>
        <dbReference type="ChEBI" id="CHEBI:60240"/>
    </ligand>
</feature>
<evidence type="ECO:0000256" key="2">
    <source>
        <dbReference type="ARBA" id="ARBA00004709"/>
    </source>
</evidence>
<proteinExistence type="inferred from homology"/>
<comment type="subunit">
    <text evidence="8">Homotrimer.</text>
</comment>
<dbReference type="AlphaFoldDB" id="A0A2J6WQW7"/>
<comment type="similarity">
    <text evidence="3 8 9">Belongs to the IspF family.</text>
</comment>
<dbReference type="GO" id="GO:0008685">
    <property type="term" value="F:2-C-methyl-D-erythritol 2,4-cyclodiphosphate synthase activity"/>
    <property type="evidence" value="ECO:0007669"/>
    <property type="project" value="UniProtKB-UniRule"/>
</dbReference>
<comment type="cofactor">
    <cofactor evidence="8">
        <name>a divalent metal cation</name>
        <dbReference type="ChEBI" id="CHEBI:60240"/>
    </cofactor>
    <text evidence="8">Binds 1 divalent metal cation per subunit.</text>
</comment>
<organism evidence="11 12">
    <name type="scientific">Calditerrivibrio nitroreducens</name>
    <dbReference type="NCBI Taxonomy" id="477976"/>
    <lineage>
        <taxon>Bacteria</taxon>
        <taxon>Pseudomonadati</taxon>
        <taxon>Deferribacterota</taxon>
        <taxon>Deferribacteres</taxon>
        <taxon>Deferribacterales</taxon>
        <taxon>Calditerrivibrionaceae</taxon>
    </lineage>
</organism>
<comment type="catalytic activity">
    <reaction evidence="1 8 9">
        <text>4-CDP-2-C-methyl-D-erythritol 2-phosphate = 2-C-methyl-D-erythritol 2,4-cyclic diphosphate + CMP</text>
        <dbReference type="Rhea" id="RHEA:23864"/>
        <dbReference type="ChEBI" id="CHEBI:57919"/>
        <dbReference type="ChEBI" id="CHEBI:58483"/>
        <dbReference type="ChEBI" id="CHEBI:60377"/>
        <dbReference type="EC" id="4.6.1.12"/>
    </reaction>
</comment>
<feature type="binding site" evidence="8">
    <location>
        <position position="141"/>
    </location>
    <ligand>
        <name>4-CDP-2-C-methyl-D-erythritol 2-phosphate</name>
        <dbReference type="ChEBI" id="CHEBI:57919"/>
    </ligand>
</feature>
<evidence type="ECO:0000256" key="4">
    <source>
        <dbReference type="ARBA" id="ARBA00012579"/>
    </source>
</evidence>
<evidence type="ECO:0000256" key="8">
    <source>
        <dbReference type="HAMAP-Rule" id="MF_00107"/>
    </source>
</evidence>
<keyword evidence="6 8" id="KW-0414">Isoprene biosynthesis</keyword>
<dbReference type="EC" id="4.6.1.12" evidence="4 8"/>
<sequence>MKIKTGIGFDAHRFIEGRKLILGGIEIPYDMGLLGHSDADVLIHAIIDSLVGPALGRDIGNLFPDNDMKYKDIDSKILLKESVSLVRKAGFEISNVDATIIAEKPKMKPFIPEMRSKLANVLEIDLDDITIKATTTEKMGFTGRGEGIAAIAVSTIIKSIRQP</sequence>
<dbReference type="InterPro" id="IPR036571">
    <property type="entry name" value="MECDP_synthase_sf"/>
</dbReference>
<dbReference type="NCBIfam" id="TIGR00151">
    <property type="entry name" value="ispF"/>
    <property type="match status" value="1"/>
</dbReference>
<protein>
    <recommendedName>
        <fullName evidence="4 8">2-C-methyl-D-erythritol 2,4-cyclodiphosphate synthase</fullName>
        <shortName evidence="8">MECDP-synthase</shortName>
        <shortName evidence="8">MECPP-synthase</shortName>
        <shortName evidence="8">MECPS</shortName>
        <ecNumber evidence="4 8">4.6.1.12</ecNumber>
    </recommendedName>
</protein>
<dbReference type="GO" id="GO:0016114">
    <property type="term" value="P:terpenoid biosynthetic process"/>
    <property type="evidence" value="ECO:0007669"/>
    <property type="project" value="InterPro"/>
</dbReference>
<dbReference type="InterPro" id="IPR020555">
    <property type="entry name" value="MECDP_synthase_CS"/>
</dbReference>
<dbReference type="GO" id="GO:0046872">
    <property type="term" value="F:metal ion binding"/>
    <property type="evidence" value="ECO:0007669"/>
    <property type="project" value="UniProtKB-KW"/>
</dbReference>
<feature type="site" description="Transition state stabilizer" evidence="8">
    <location>
        <position position="36"/>
    </location>
</feature>
<feature type="binding site" evidence="8">
    <location>
        <position position="10"/>
    </location>
    <ligand>
        <name>a divalent metal cation</name>
        <dbReference type="ChEBI" id="CHEBI:60240"/>
    </ligand>
</feature>
<gene>
    <name evidence="8" type="primary">ispF</name>
    <name evidence="11" type="ORF">C0187_01040</name>
</gene>
<dbReference type="PROSITE" id="PS01350">
    <property type="entry name" value="ISPF"/>
    <property type="match status" value="1"/>
</dbReference>
<feature type="binding site" evidence="8">
    <location>
        <begin position="10"/>
        <end position="12"/>
    </location>
    <ligand>
        <name>4-CDP-2-C-methyl-D-erythritol 2-phosphate</name>
        <dbReference type="ChEBI" id="CHEBI:57919"/>
    </ligand>
</feature>
<evidence type="ECO:0000313" key="11">
    <source>
        <dbReference type="EMBL" id="PMP72791.1"/>
    </source>
</evidence>
<dbReference type="GO" id="GO:0019288">
    <property type="term" value="P:isopentenyl diphosphate biosynthetic process, methylerythritol 4-phosphate pathway"/>
    <property type="evidence" value="ECO:0007669"/>
    <property type="project" value="UniProtKB-UniRule"/>
</dbReference>
<comment type="caution">
    <text evidence="8">Lacks conserved residue(s) required for the propagation of feature annotation.</text>
</comment>
<dbReference type="SUPFAM" id="SSF69765">
    <property type="entry name" value="IpsF-like"/>
    <property type="match status" value="1"/>
</dbReference>
<feature type="binding site" evidence="8">
    <location>
        <begin position="58"/>
        <end position="60"/>
    </location>
    <ligand>
        <name>4-CDP-2-C-methyl-D-erythritol 2-phosphate</name>
        <dbReference type="ChEBI" id="CHEBI:57919"/>
    </ligand>
</feature>
<dbReference type="UniPathway" id="UPA00056">
    <property type="reaction ID" value="UER00095"/>
</dbReference>
<evidence type="ECO:0000256" key="6">
    <source>
        <dbReference type="ARBA" id="ARBA00023229"/>
    </source>
</evidence>
<dbReference type="HAMAP" id="MF_00107">
    <property type="entry name" value="IspF"/>
    <property type="match status" value="1"/>
</dbReference>
<reference evidence="11 12" key="1">
    <citation type="submission" date="2018-01" db="EMBL/GenBank/DDBJ databases">
        <title>Metagenomic assembled genomes from two thermal pools in the Uzon Caldera, Kamchatka, Russia.</title>
        <authorList>
            <person name="Wilkins L."/>
            <person name="Ettinger C."/>
        </authorList>
    </citation>
    <scope>NUCLEOTIDE SEQUENCE [LARGE SCALE GENOMIC DNA]</scope>
    <source>
        <strain evidence="11">ZAV-05</strain>
    </source>
</reference>
<dbReference type="Proteomes" id="UP000242881">
    <property type="component" value="Unassembled WGS sequence"/>
</dbReference>
<feature type="domain" description="2-C-methyl-D-erythritol 2,4-cyclodiphosphate synthase" evidence="10">
    <location>
        <begin position="3"/>
        <end position="156"/>
    </location>
</feature>
<dbReference type="Pfam" id="PF02542">
    <property type="entry name" value="YgbB"/>
    <property type="match status" value="1"/>
</dbReference>
<evidence type="ECO:0000256" key="7">
    <source>
        <dbReference type="ARBA" id="ARBA00023239"/>
    </source>
</evidence>
<feature type="binding site" evidence="8">
    <location>
        <begin position="134"/>
        <end position="137"/>
    </location>
    <ligand>
        <name>4-CDP-2-C-methyl-D-erythritol 2-phosphate</name>
        <dbReference type="ChEBI" id="CHEBI:57919"/>
    </ligand>
</feature>
<dbReference type="PANTHER" id="PTHR43181">
    <property type="entry name" value="2-C-METHYL-D-ERYTHRITOL 2,4-CYCLODIPHOSPHATE SYNTHASE, CHLOROPLASTIC"/>
    <property type="match status" value="1"/>
</dbReference>
<comment type="function">
    <text evidence="8">Involved in the biosynthesis of isopentenyl diphosphate (IPP) and dimethylallyl diphosphate (DMAPP), two major building blocks of isoprenoid compounds. Catalyzes the conversion of 4-diphosphocytidyl-2-C-methyl-D-erythritol 2-phosphate (CDP-ME2P) to 2-C-methyl-D-erythritol 2,4-cyclodiphosphate (ME-CPP) with a corresponding release of cytidine 5-monophosphate (CMP).</text>
</comment>
<feature type="binding site" evidence="8">
    <location>
        <begin position="36"/>
        <end position="37"/>
    </location>
    <ligand>
        <name>4-CDP-2-C-methyl-D-erythritol 2-phosphate</name>
        <dbReference type="ChEBI" id="CHEBI:57919"/>
    </ligand>
</feature>
<feature type="binding site" evidence="8">
    <location>
        <position position="44"/>
    </location>
    <ligand>
        <name>a divalent metal cation</name>
        <dbReference type="ChEBI" id="CHEBI:60240"/>
    </ligand>
</feature>
<accession>A0A2J6WQW7</accession>
<dbReference type="RefSeq" id="WP_424605387.1">
    <property type="nucleotide sequence ID" value="NZ_JBNAVA010000004.1"/>
</dbReference>
<dbReference type="Gene3D" id="3.30.1330.50">
    <property type="entry name" value="2-C-methyl-D-erythritol 2,4-cyclodiphosphate synthase"/>
    <property type="match status" value="1"/>
</dbReference>
<dbReference type="FunFam" id="3.30.1330.50:FF:000001">
    <property type="entry name" value="2-C-methyl-D-erythritol 2,4-cyclodiphosphate synthase"/>
    <property type="match status" value="1"/>
</dbReference>